<dbReference type="EMBL" id="JABFAF010267843">
    <property type="protein sequence ID" value="MBA0877317.1"/>
    <property type="molecule type" value="Genomic_DNA"/>
</dbReference>
<reference evidence="2 3" key="1">
    <citation type="journal article" date="2019" name="Genome Biol. Evol.">
        <title>Insights into the evolution of the New World diploid cottons (Gossypium, subgenus Houzingenia) based on genome sequencing.</title>
        <authorList>
            <person name="Grover C.E."/>
            <person name="Arick M.A. 2nd"/>
            <person name="Thrash A."/>
            <person name="Conover J.L."/>
            <person name="Sanders W.S."/>
            <person name="Peterson D.G."/>
            <person name="Frelichowski J.E."/>
            <person name="Scheffler J.A."/>
            <person name="Scheffler B.E."/>
            <person name="Wendel J.F."/>
        </authorList>
    </citation>
    <scope>NUCLEOTIDE SEQUENCE [LARGE SCALE GENOMIC DNA]</scope>
    <source>
        <strain evidence="2">1</strain>
        <tissue evidence="2">Leaf</tissue>
    </source>
</reference>
<evidence type="ECO:0000313" key="3">
    <source>
        <dbReference type="Proteomes" id="UP000593576"/>
    </source>
</evidence>
<keyword evidence="3" id="KW-1185">Reference proteome</keyword>
<keyword evidence="1" id="KW-1133">Transmembrane helix</keyword>
<comment type="caution">
    <text evidence="2">The sequence shown here is derived from an EMBL/GenBank/DDBJ whole genome shotgun (WGS) entry which is preliminary data.</text>
</comment>
<keyword evidence="1" id="KW-0812">Transmembrane</keyword>
<dbReference type="AlphaFoldDB" id="A0A7J9N2I3"/>
<sequence>MDCTATDGVVDNRLFSTKKISVLLYDNPYLLWRQQVLLALKAHKLQGSWTRSKLLMFSLFLMVMVVFRQTQSLSILNSKTVRLHRGCCLRLVKLSVLISLVWTPVLRSGMLL</sequence>
<proteinExistence type="predicted"/>
<feature type="transmembrane region" description="Helical" evidence="1">
    <location>
        <begin position="49"/>
        <end position="67"/>
    </location>
</feature>
<accession>A0A7J9N2I3</accession>
<gene>
    <name evidence="2" type="ORF">Goshw_009100</name>
</gene>
<dbReference type="OrthoDB" id="1748484at2759"/>
<name>A0A7J9N2I3_GOSSC</name>
<keyword evidence="1" id="KW-0472">Membrane</keyword>
<feature type="transmembrane region" description="Helical" evidence="1">
    <location>
        <begin position="88"/>
        <end position="106"/>
    </location>
</feature>
<organism evidence="2 3">
    <name type="scientific">Gossypium schwendimanii</name>
    <name type="common">Cotton</name>
    <dbReference type="NCBI Taxonomy" id="34291"/>
    <lineage>
        <taxon>Eukaryota</taxon>
        <taxon>Viridiplantae</taxon>
        <taxon>Streptophyta</taxon>
        <taxon>Embryophyta</taxon>
        <taxon>Tracheophyta</taxon>
        <taxon>Spermatophyta</taxon>
        <taxon>Magnoliopsida</taxon>
        <taxon>eudicotyledons</taxon>
        <taxon>Gunneridae</taxon>
        <taxon>Pentapetalae</taxon>
        <taxon>rosids</taxon>
        <taxon>malvids</taxon>
        <taxon>Malvales</taxon>
        <taxon>Malvaceae</taxon>
        <taxon>Malvoideae</taxon>
        <taxon>Gossypium</taxon>
    </lineage>
</organism>
<dbReference type="Proteomes" id="UP000593576">
    <property type="component" value="Unassembled WGS sequence"/>
</dbReference>
<protein>
    <submittedName>
        <fullName evidence="2">Uncharacterized protein</fullName>
    </submittedName>
</protein>
<evidence type="ECO:0000313" key="2">
    <source>
        <dbReference type="EMBL" id="MBA0877317.1"/>
    </source>
</evidence>
<evidence type="ECO:0000256" key="1">
    <source>
        <dbReference type="SAM" id="Phobius"/>
    </source>
</evidence>